<comment type="caution">
    <text evidence="1">The sequence shown here is derived from an EMBL/GenBank/DDBJ whole genome shotgun (WGS) entry which is preliminary data.</text>
</comment>
<dbReference type="Proteomes" id="UP000297535">
    <property type="component" value="Unassembled WGS sequence"/>
</dbReference>
<dbReference type="InterPro" id="IPR007487">
    <property type="entry name" value="ABC_transpt-TYRBP-like"/>
</dbReference>
<name>A0A4Z0NQ97_9HYPH</name>
<dbReference type="Pfam" id="PF04392">
    <property type="entry name" value="ABC_sub_bind"/>
    <property type="match status" value="1"/>
</dbReference>
<evidence type="ECO:0000313" key="2">
    <source>
        <dbReference type="Proteomes" id="UP000297535"/>
    </source>
</evidence>
<dbReference type="AlphaFoldDB" id="A0A4Z0NQ97"/>
<protein>
    <recommendedName>
        <fullName evidence="3">ABC transporter substrate-binding protein</fullName>
    </recommendedName>
</protein>
<accession>A0A4Z0NQ97</accession>
<gene>
    <name evidence="1" type="ORF">EU555_16935</name>
</gene>
<dbReference type="PANTHER" id="PTHR35271">
    <property type="entry name" value="ABC TRANSPORTER, SUBSTRATE-BINDING LIPOPROTEIN-RELATED"/>
    <property type="match status" value="1"/>
</dbReference>
<evidence type="ECO:0008006" key="3">
    <source>
        <dbReference type="Google" id="ProtNLM"/>
    </source>
</evidence>
<dbReference type="PANTHER" id="PTHR35271:SF1">
    <property type="entry name" value="ABC TRANSPORTER, SUBSTRATE-BINDING LIPOPROTEIN"/>
    <property type="match status" value="1"/>
</dbReference>
<dbReference type="OrthoDB" id="9776955at2"/>
<proteinExistence type="predicted"/>
<dbReference type="Gene3D" id="3.40.50.2300">
    <property type="match status" value="2"/>
</dbReference>
<dbReference type="CDD" id="cd06325">
    <property type="entry name" value="PBP1_ABC_unchar_transporter"/>
    <property type="match status" value="1"/>
</dbReference>
<reference evidence="1 2" key="1">
    <citation type="submission" date="2019-04" db="EMBL/GenBank/DDBJ databases">
        <authorList>
            <person name="Feng G."/>
            <person name="Zhu H."/>
        </authorList>
    </citation>
    <scope>NUCLEOTIDE SEQUENCE [LARGE SCALE GENOMIC DNA]</scope>
    <source>
        <strain evidence="1 2">6HR-1</strain>
    </source>
</reference>
<evidence type="ECO:0000313" key="1">
    <source>
        <dbReference type="EMBL" id="TGD98383.1"/>
    </source>
</evidence>
<dbReference type="EMBL" id="SRLB01000011">
    <property type="protein sequence ID" value="TGD98383.1"/>
    <property type="molecule type" value="Genomic_DNA"/>
</dbReference>
<sequence length="373" mass="40619">MRNSGEELSFGARDAFRGQHRSRPHIATFQWCRMWAGCSSLSAESGASMDRRTFCVAGAWLAVFGASRASAAPRRVVLVGGGRSTDRSSLLLIKFIREGLADHGIVEGRDIEIEEIWADGDYKNMPKISSNALSRNPEAILVNTISGASAVKSLTNTIPIVMLSLNDPIRAGLAESLANPGGNITGVATSGEESLLKLLDIGFEAFPKIGTIAAISNPLNPSNITLEKAFSNQCEKRGATARIHRWDPSKSFPNFSDEIFASRPDTLIIMPDSALNANAKAFCLLAIEKKVGLLASVRQFAEEGALISYGYVHRDNVKRAIYFLKRVLEGEKAAKLPIEQPSRFELVINMRTARALDVDLPPYLLGRADEIME</sequence>
<keyword evidence="2" id="KW-1185">Reference proteome</keyword>
<organism evidence="1 2">
    <name type="scientific">Methylobacterium nonmethylotrophicum</name>
    <dbReference type="NCBI Taxonomy" id="1141884"/>
    <lineage>
        <taxon>Bacteria</taxon>
        <taxon>Pseudomonadati</taxon>
        <taxon>Pseudomonadota</taxon>
        <taxon>Alphaproteobacteria</taxon>
        <taxon>Hyphomicrobiales</taxon>
        <taxon>Methylobacteriaceae</taxon>
        <taxon>Methylobacterium</taxon>
    </lineage>
</organism>